<dbReference type="Proteomes" id="UP000036367">
    <property type="component" value="Unassembled WGS sequence"/>
</dbReference>
<evidence type="ECO:0000313" key="2">
    <source>
        <dbReference type="Proteomes" id="UP000036367"/>
    </source>
</evidence>
<gene>
    <name evidence="1" type="ORF">RISK_002517</name>
</gene>
<sequence length="81" mass="8955">MAYSGPGKLRLIVDSGEVPDEAKAIASNHKPELLEHLRPNCRPHNNPDNYIDTPAQGRPGWIRSTCRVCGCFIGYRPIAGR</sequence>
<dbReference type="RefSeq" id="WP_047814128.1">
    <property type="nucleotide sequence ID" value="NZ_LECT01000017.1"/>
</dbReference>
<dbReference type="EMBL" id="LECT01000017">
    <property type="protein sequence ID" value="KLU05885.1"/>
    <property type="molecule type" value="Genomic_DNA"/>
</dbReference>
<organism evidence="1 2">
    <name type="scientific">Rhodopirellula islandica</name>
    <dbReference type="NCBI Taxonomy" id="595434"/>
    <lineage>
        <taxon>Bacteria</taxon>
        <taxon>Pseudomonadati</taxon>
        <taxon>Planctomycetota</taxon>
        <taxon>Planctomycetia</taxon>
        <taxon>Pirellulales</taxon>
        <taxon>Pirellulaceae</taxon>
        <taxon>Rhodopirellula</taxon>
    </lineage>
</organism>
<reference evidence="1" key="1">
    <citation type="submission" date="2015-05" db="EMBL/GenBank/DDBJ databases">
        <title>Permanent draft genome of Rhodopirellula islandicus K833.</title>
        <authorList>
            <person name="Kizina J."/>
            <person name="Richter M."/>
            <person name="Glockner F.O."/>
            <person name="Harder J."/>
        </authorList>
    </citation>
    <scope>NUCLEOTIDE SEQUENCE [LARGE SCALE GENOMIC DNA]</scope>
    <source>
        <strain evidence="1">K833</strain>
    </source>
</reference>
<accession>A0A0J1BH81</accession>
<comment type="caution">
    <text evidence="1">The sequence shown here is derived from an EMBL/GenBank/DDBJ whole genome shotgun (WGS) entry which is preliminary data.</text>
</comment>
<dbReference type="AlphaFoldDB" id="A0A0J1BH81"/>
<dbReference type="OrthoDB" id="284863at2"/>
<evidence type="ECO:0000313" key="1">
    <source>
        <dbReference type="EMBL" id="KLU05885.1"/>
    </source>
</evidence>
<keyword evidence="2" id="KW-1185">Reference proteome</keyword>
<name>A0A0J1BH81_RHOIS</name>
<protein>
    <submittedName>
        <fullName evidence="1">Uncharacterized protein</fullName>
    </submittedName>
</protein>
<dbReference type="STRING" id="595434.RISK_002517"/>
<proteinExistence type="predicted"/>
<dbReference type="PATRIC" id="fig|595434.4.peg.2401"/>